<organism evidence="2 3">
    <name type="scientific">Prauserella sediminis</name>
    <dbReference type="NCBI Taxonomy" id="577680"/>
    <lineage>
        <taxon>Bacteria</taxon>
        <taxon>Bacillati</taxon>
        <taxon>Actinomycetota</taxon>
        <taxon>Actinomycetes</taxon>
        <taxon>Pseudonocardiales</taxon>
        <taxon>Pseudonocardiaceae</taxon>
        <taxon>Prauserella</taxon>
        <taxon>Prauserella salsuginis group</taxon>
    </lineage>
</organism>
<evidence type="ECO:0000313" key="2">
    <source>
        <dbReference type="EMBL" id="MBB3665600.1"/>
    </source>
</evidence>
<dbReference type="EMBL" id="JACIBS010000005">
    <property type="protein sequence ID" value="MBB3665600.1"/>
    <property type="molecule type" value="Genomic_DNA"/>
</dbReference>
<dbReference type="PANTHER" id="PTHR34846">
    <property type="entry name" value="4-CARBOXYMUCONOLACTONE DECARBOXYLASE FAMILY PROTEIN (AFU_ORTHOLOGUE AFUA_6G11590)"/>
    <property type="match status" value="1"/>
</dbReference>
<sequence length="199" mass="22272">MTSHRDTFPVRIPPRPRAEWDEEVEAAFSVLTRPGGAKRDPSTPRPPSNIMDVFAHHPNLARGWMTLNSHLFNSTLPARVRELVTIRIAWLRRGEYEWVQHVRMGKAVGLTEEEIAAVSGGSESVAWDRSDAAVLRATDEYAQDHYVSDETWAELAADLSTQQLMDLLFTIGAYDMLAIAMNSFGLQLDEGMTGFPEST</sequence>
<keyword evidence="3" id="KW-1185">Reference proteome</keyword>
<dbReference type="InterPro" id="IPR003779">
    <property type="entry name" value="CMD-like"/>
</dbReference>
<gene>
    <name evidence="2" type="ORF">FB384_004558</name>
</gene>
<protein>
    <submittedName>
        <fullName evidence="2">Alkylhydroperoxidase family enzyme</fullName>
    </submittedName>
</protein>
<keyword evidence="2" id="KW-0575">Peroxidase</keyword>
<dbReference type="Pfam" id="PF02627">
    <property type="entry name" value="CMD"/>
    <property type="match status" value="1"/>
</dbReference>
<dbReference type="InterPro" id="IPR029032">
    <property type="entry name" value="AhpD-like"/>
</dbReference>
<dbReference type="SUPFAM" id="SSF69118">
    <property type="entry name" value="AhpD-like"/>
    <property type="match status" value="1"/>
</dbReference>
<accession>A0A839XQW4</accession>
<dbReference type="Gene3D" id="1.20.1290.10">
    <property type="entry name" value="AhpD-like"/>
    <property type="match status" value="1"/>
</dbReference>
<dbReference type="RefSeq" id="WP_183786805.1">
    <property type="nucleotide sequence ID" value="NZ_JACIBS010000005.1"/>
</dbReference>
<dbReference type="AlphaFoldDB" id="A0A839XQW4"/>
<dbReference type="PANTHER" id="PTHR34846:SF11">
    <property type="entry name" value="4-CARBOXYMUCONOLACTONE DECARBOXYLASE FAMILY PROTEIN (AFU_ORTHOLOGUE AFUA_6G11590)"/>
    <property type="match status" value="1"/>
</dbReference>
<evidence type="ECO:0000259" key="1">
    <source>
        <dbReference type="Pfam" id="PF02627"/>
    </source>
</evidence>
<proteinExistence type="predicted"/>
<comment type="caution">
    <text evidence="2">The sequence shown here is derived from an EMBL/GenBank/DDBJ whole genome shotgun (WGS) entry which is preliminary data.</text>
</comment>
<keyword evidence="2" id="KW-0560">Oxidoreductase</keyword>
<name>A0A839XQW4_9PSEU</name>
<dbReference type="Proteomes" id="UP000564573">
    <property type="component" value="Unassembled WGS sequence"/>
</dbReference>
<evidence type="ECO:0000313" key="3">
    <source>
        <dbReference type="Proteomes" id="UP000564573"/>
    </source>
</evidence>
<feature type="domain" description="Carboxymuconolactone decarboxylase-like" evidence="1">
    <location>
        <begin position="58"/>
        <end position="139"/>
    </location>
</feature>
<reference evidence="2 3" key="1">
    <citation type="submission" date="2020-08" db="EMBL/GenBank/DDBJ databases">
        <title>Sequencing the genomes of 1000 actinobacteria strains.</title>
        <authorList>
            <person name="Klenk H.-P."/>
        </authorList>
    </citation>
    <scope>NUCLEOTIDE SEQUENCE [LARGE SCALE GENOMIC DNA]</scope>
    <source>
        <strain evidence="2 3">DSM 45267</strain>
    </source>
</reference>
<dbReference type="GO" id="GO:0051920">
    <property type="term" value="F:peroxiredoxin activity"/>
    <property type="evidence" value="ECO:0007669"/>
    <property type="project" value="InterPro"/>
</dbReference>